<evidence type="ECO:0000313" key="3">
    <source>
        <dbReference type="Proteomes" id="UP001244297"/>
    </source>
</evidence>
<accession>A0ABT8ARR2</accession>
<feature type="region of interest" description="Disordered" evidence="1">
    <location>
        <begin position="1"/>
        <end position="25"/>
    </location>
</feature>
<organism evidence="2 3">
    <name type="scientific">Methylobacterium longum</name>
    <dbReference type="NCBI Taxonomy" id="767694"/>
    <lineage>
        <taxon>Bacteria</taxon>
        <taxon>Pseudomonadati</taxon>
        <taxon>Pseudomonadota</taxon>
        <taxon>Alphaproteobacteria</taxon>
        <taxon>Hyphomicrobiales</taxon>
        <taxon>Methylobacteriaceae</taxon>
        <taxon>Methylobacterium</taxon>
    </lineage>
</organism>
<evidence type="ECO:0000313" key="2">
    <source>
        <dbReference type="EMBL" id="MDN3572524.1"/>
    </source>
</evidence>
<comment type="caution">
    <text evidence="2">The sequence shown here is derived from an EMBL/GenBank/DDBJ whole genome shotgun (WGS) entry which is preliminary data.</text>
</comment>
<dbReference type="EMBL" id="JAUFPT010000059">
    <property type="protein sequence ID" value="MDN3572524.1"/>
    <property type="molecule type" value="Genomic_DNA"/>
</dbReference>
<evidence type="ECO:0008006" key="4">
    <source>
        <dbReference type="Google" id="ProtNLM"/>
    </source>
</evidence>
<evidence type="ECO:0000256" key="1">
    <source>
        <dbReference type="SAM" id="MobiDB-lite"/>
    </source>
</evidence>
<proteinExistence type="predicted"/>
<keyword evidence="3" id="KW-1185">Reference proteome</keyword>
<dbReference type="RefSeq" id="WP_238292265.1">
    <property type="nucleotide sequence ID" value="NZ_BPQS01000052.1"/>
</dbReference>
<gene>
    <name evidence="2" type="ORF">QWZ18_18065</name>
</gene>
<name>A0ABT8ARR2_9HYPH</name>
<protein>
    <recommendedName>
        <fullName evidence="4">XRE family transcriptional regulator</fullName>
    </recommendedName>
</protein>
<reference evidence="3" key="1">
    <citation type="journal article" date="2019" name="Int. J. Syst. Evol. Microbiol.">
        <title>The Global Catalogue of Microorganisms (GCM) 10K type strain sequencing project: providing services to taxonomists for standard genome sequencing and annotation.</title>
        <authorList>
            <consortium name="The Broad Institute Genomics Platform"/>
            <consortium name="The Broad Institute Genome Sequencing Center for Infectious Disease"/>
            <person name="Wu L."/>
            <person name="Ma J."/>
        </authorList>
    </citation>
    <scope>NUCLEOTIDE SEQUENCE [LARGE SCALE GENOMIC DNA]</scope>
    <source>
        <strain evidence="3">CECT 7806</strain>
    </source>
</reference>
<sequence>MQPPIISEPDTDPLGEDVPGPASTRISASGRLLRRIAEALQVPPSVLYSPSNADSPIGRADGDDLPDLDCDCVALLHAYTLIRDPGTRRGLLTLVQAAADREDAAPPHR</sequence>
<dbReference type="Proteomes" id="UP001244297">
    <property type="component" value="Unassembled WGS sequence"/>
</dbReference>